<dbReference type="AlphaFoldDB" id="A0A8J7D0T9"/>
<reference evidence="3" key="1">
    <citation type="submission" date="2020-10" db="EMBL/GenBank/DDBJ databases">
        <authorList>
            <person name="Castelo-Branco R."/>
            <person name="Eusebio N."/>
            <person name="Adriana R."/>
            <person name="Vieira A."/>
            <person name="Brugerolle De Fraissinette N."/>
            <person name="Rezende De Castro R."/>
            <person name="Schneider M.P."/>
            <person name="Vasconcelos V."/>
            <person name="Leao P.N."/>
        </authorList>
    </citation>
    <scope>NUCLEOTIDE SEQUENCE</scope>
    <source>
        <strain evidence="3">LEGE 12446</strain>
    </source>
</reference>
<evidence type="ECO:0000256" key="2">
    <source>
        <dbReference type="SAM" id="MobiDB-lite"/>
    </source>
</evidence>
<feature type="region of interest" description="Disordered" evidence="2">
    <location>
        <begin position="162"/>
        <end position="182"/>
    </location>
</feature>
<comment type="caution">
    <text evidence="3">The sequence shown here is derived from an EMBL/GenBank/DDBJ whole genome shotgun (WGS) entry which is preliminary data.</text>
</comment>
<keyword evidence="4" id="KW-1185">Reference proteome</keyword>
<name>A0A8J7D0T9_DESMC</name>
<proteinExistence type="predicted"/>
<evidence type="ECO:0000313" key="3">
    <source>
        <dbReference type="EMBL" id="MBE9023627.1"/>
    </source>
</evidence>
<gene>
    <name evidence="3" type="ORF">IQ276_14665</name>
</gene>
<accession>A0A8J7D0T9</accession>
<protein>
    <submittedName>
        <fullName evidence="3">Uncharacterized protein</fullName>
    </submittedName>
</protein>
<dbReference type="EMBL" id="JADEXS010000177">
    <property type="protein sequence ID" value="MBE9023627.1"/>
    <property type="molecule type" value="Genomic_DNA"/>
</dbReference>
<sequence>MVNSLNSLLLQALTASGSSSELSVKDLLLSQLEETDPTMALLLNYLTQRETEQSESELFDEDDIDLDLPQSMRESEKAQAQEERVKAFNHLRQTVNDMYAELEEMRARNDDLAAALGACYLCWGEDSRCKICGGNGHPGSFEIDKELFAEFVIPAVYRQKQESMARRSSRNTRTRTYSNYEP</sequence>
<evidence type="ECO:0000256" key="1">
    <source>
        <dbReference type="SAM" id="Coils"/>
    </source>
</evidence>
<feature type="coiled-coil region" evidence="1">
    <location>
        <begin position="88"/>
        <end position="115"/>
    </location>
</feature>
<organism evidence="3 4">
    <name type="scientific">Desmonostoc muscorum LEGE 12446</name>
    <dbReference type="NCBI Taxonomy" id="1828758"/>
    <lineage>
        <taxon>Bacteria</taxon>
        <taxon>Bacillati</taxon>
        <taxon>Cyanobacteriota</taxon>
        <taxon>Cyanophyceae</taxon>
        <taxon>Nostocales</taxon>
        <taxon>Nostocaceae</taxon>
        <taxon>Desmonostoc</taxon>
    </lineage>
</organism>
<dbReference type="Proteomes" id="UP000622533">
    <property type="component" value="Unassembled WGS sequence"/>
</dbReference>
<keyword evidence="1" id="KW-0175">Coiled coil</keyword>
<evidence type="ECO:0000313" key="4">
    <source>
        <dbReference type="Proteomes" id="UP000622533"/>
    </source>
</evidence>